<dbReference type="SUPFAM" id="SSF102645">
    <property type="entry name" value="CoaB-like"/>
    <property type="match status" value="1"/>
</dbReference>
<sequence>MASSTWEEFFAVHLPPPDFEDNRSLLKEFCERHDQYGNKVVLVTSGGTTVPLEHNTVRFVDNFSAGTRGASSAEYFLEQGYAVIFMHRQKSLEPFTRHFTGQKLLDMLEIQDRGPNTSISVKPDSVDVLAPVLLRYKAAHAAGAILHVSFTTVSEYFWLLRAACECLANLGARAMLYLAAAVSDFYIPKDRVPTHKMQSACGAPIIQLHLVPKMLAPLVNLWVPEAYVVSFKLETDENLLIPKARAALDKYKHKMVVANLLQTRHHRVILVSPDVSQEIVLTREEVHAGVDIESSIVCEIVRVHALHMRLAGEHVSPPRSPR</sequence>
<protein>
    <recommendedName>
        <fullName evidence="2">DNA/pantothenate metabolism flavoprotein C-terminal domain-containing protein</fullName>
    </recommendedName>
</protein>
<gene>
    <name evidence="3" type="ORF">B5V51_556</name>
</gene>
<dbReference type="Pfam" id="PF04127">
    <property type="entry name" value="DFP"/>
    <property type="match status" value="2"/>
</dbReference>
<dbReference type="GO" id="GO:0015937">
    <property type="term" value="P:coenzyme A biosynthetic process"/>
    <property type="evidence" value="ECO:0007669"/>
    <property type="project" value="UniProtKB-ARBA"/>
</dbReference>
<evidence type="ECO:0000256" key="1">
    <source>
        <dbReference type="ARBA" id="ARBA00005703"/>
    </source>
</evidence>
<evidence type="ECO:0000313" key="3">
    <source>
        <dbReference type="EMBL" id="PCG72677.1"/>
    </source>
</evidence>
<organism evidence="3">
    <name type="scientific">Heliothis virescens</name>
    <name type="common">Tobacco budworm moth</name>
    <dbReference type="NCBI Taxonomy" id="7102"/>
    <lineage>
        <taxon>Eukaryota</taxon>
        <taxon>Metazoa</taxon>
        <taxon>Ecdysozoa</taxon>
        <taxon>Arthropoda</taxon>
        <taxon>Hexapoda</taxon>
        <taxon>Insecta</taxon>
        <taxon>Pterygota</taxon>
        <taxon>Neoptera</taxon>
        <taxon>Endopterygota</taxon>
        <taxon>Lepidoptera</taxon>
        <taxon>Glossata</taxon>
        <taxon>Ditrysia</taxon>
        <taxon>Noctuoidea</taxon>
        <taxon>Noctuidae</taxon>
        <taxon>Heliothinae</taxon>
        <taxon>Heliothis</taxon>
    </lineage>
</organism>
<dbReference type="EMBL" id="NWSH01001089">
    <property type="protein sequence ID" value="PCG72677.1"/>
    <property type="molecule type" value="Genomic_DNA"/>
</dbReference>
<reference evidence="3" key="1">
    <citation type="submission" date="2017-09" db="EMBL/GenBank/DDBJ databases">
        <title>Contemporary evolution of a Lepidopteran species, Heliothis virescens, in response to modern agricultural practices.</title>
        <authorList>
            <person name="Fritz M.L."/>
            <person name="Deyonke A.M."/>
            <person name="Papanicolaou A."/>
            <person name="Micinski S."/>
            <person name="Westbrook J."/>
            <person name="Gould F."/>
        </authorList>
    </citation>
    <scope>NUCLEOTIDE SEQUENCE [LARGE SCALE GENOMIC DNA]</scope>
    <source>
        <strain evidence="3">HvINT-</strain>
        <tissue evidence="3">Whole body</tissue>
    </source>
</reference>
<dbReference type="PANTHER" id="PTHR12290">
    <property type="entry name" value="CORNICHON-RELATED"/>
    <property type="match status" value="1"/>
</dbReference>
<dbReference type="GO" id="GO:0003824">
    <property type="term" value="F:catalytic activity"/>
    <property type="evidence" value="ECO:0007669"/>
    <property type="project" value="UniProtKB-ARBA"/>
</dbReference>
<name>A0A2A4JKV2_HELVI</name>
<accession>A0A2A4JKV2</accession>
<feature type="domain" description="DNA/pantothenate metabolism flavoprotein C-terminal" evidence="2">
    <location>
        <begin position="167"/>
        <end position="264"/>
    </location>
</feature>
<dbReference type="Gene3D" id="3.40.50.10300">
    <property type="entry name" value="CoaB-like"/>
    <property type="match status" value="1"/>
</dbReference>
<dbReference type="STRING" id="7102.A0A2A4JKV2"/>
<dbReference type="AlphaFoldDB" id="A0A2A4JKV2"/>
<dbReference type="InterPro" id="IPR007085">
    <property type="entry name" value="DNA/pantothenate-metab_flavo_C"/>
</dbReference>
<feature type="domain" description="DNA/pantothenate metabolism flavoprotein C-terminal" evidence="2">
    <location>
        <begin position="39"/>
        <end position="93"/>
    </location>
</feature>
<dbReference type="InterPro" id="IPR035929">
    <property type="entry name" value="CoaB-like_sf"/>
</dbReference>
<evidence type="ECO:0000259" key="2">
    <source>
        <dbReference type="Pfam" id="PF04127"/>
    </source>
</evidence>
<comment type="caution">
    <text evidence="3">The sequence shown here is derived from an EMBL/GenBank/DDBJ whole genome shotgun (WGS) entry which is preliminary data.</text>
</comment>
<proteinExistence type="inferred from homology"/>
<comment type="similarity">
    <text evidence="1">Belongs to the PPC synthetase family.</text>
</comment>